<protein>
    <submittedName>
        <fullName evidence="2">Uncharacterized protein</fullName>
    </submittedName>
</protein>
<dbReference type="OMA" id="LTERWMN"/>
<evidence type="ECO:0000313" key="3">
    <source>
        <dbReference type="Proteomes" id="UP000016924"/>
    </source>
</evidence>
<organism evidence="2 3">
    <name type="scientific">Coniosporium apollinis (strain CBS 100218)</name>
    <name type="common">Rock-inhabiting black yeast</name>
    <dbReference type="NCBI Taxonomy" id="1168221"/>
    <lineage>
        <taxon>Eukaryota</taxon>
        <taxon>Fungi</taxon>
        <taxon>Dikarya</taxon>
        <taxon>Ascomycota</taxon>
        <taxon>Pezizomycotina</taxon>
        <taxon>Dothideomycetes</taxon>
        <taxon>Dothideomycetes incertae sedis</taxon>
        <taxon>Coniosporium</taxon>
    </lineage>
</organism>
<dbReference type="eggNOG" id="ENOG502RZ6R">
    <property type="taxonomic scope" value="Eukaryota"/>
</dbReference>
<gene>
    <name evidence="2" type="ORF">W97_04903</name>
</gene>
<keyword evidence="1" id="KW-1133">Transmembrane helix</keyword>
<sequence length="651" mass="71744">MEPTEATGKRQAAEEVVLLDQSPISLVHELSKGAFKPRSVGGLTADRVLYSIWDILAALLPLSFLLLAIFAGYLDRKPISPFGEKVERAIQISPTIFPVVFAALMGRFFRAAGLYKAERGSTLSTLERLVGCQSFFASVERQFSLRTLDLLGICIVTVWLLSPLGGQAALRLLTKSPRVQYSEARIHYLNSESSVMESILAGYEIILDRQDFEHLYLVSLISPSAQQASPLDVWGNIKVPKLPNVLRDHETVDPLQWRPVDRSSNASYSSLIGIPVTGLMNTAELNFTMLSMYWEVGCPAITLSYANNSGAICRYQDLRSTSMRNCLPLAMRLDESARRDDDAGRNQSNEHFSLYSWTEDTPPEFQSQPGGSVAIANCTLGYREVESMVKCKSGSCYVDAMRDVTNTSDPRGVYKYAGTPGPLSWMFGHLPSMGRACGDSDYCDFRVQGSTKLEKWMNDTSLVFGRHNDDFMSLHRLGPKVVSEKLTTALNTLWQATYATLYLGGGLPSAQSELDSLAALKYPLNVSTILPAAAYVTEVDGDVYVTQWGWIVLLLVASSVLQIAATTALVLRHLTLSPDLLGYVSSQTRDNLYIPLVPGGSSMDGLERTRILRHLPVRIGDVRGQEDVGHIALAAISSDGPERVKKERLYD</sequence>
<accession>R7YV48</accession>
<keyword evidence="1" id="KW-0812">Transmembrane</keyword>
<dbReference type="EMBL" id="JH767575">
    <property type="protein sequence ID" value="EON65664.1"/>
    <property type="molecule type" value="Genomic_DNA"/>
</dbReference>
<evidence type="ECO:0000256" key="1">
    <source>
        <dbReference type="SAM" id="Phobius"/>
    </source>
</evidence>
<evidence type="ECO:0000313" key="2">
    <source>
        <dbReference type="EMBL" id="EON65664.1"/>
    </source>
</evidence>
<feature type="transmembrane region" description="Helical" evidence="1">
    <location>
        <begin position="150"/>
        <end position="170"/>
    </location>
</feature>
<name>R7YV48_CONA1</name>
<dbReference type="STRING" id="1168221.R7YV48"/>
<dbReference type="HOGENOM" id="CLU_012207_2_0_1"/>
<dbReference type="GeneID" id="19902214"/>
<keyword evidence="1" id="KW-0472">Membrane</keyword>
<feature type="transmembrane region" description="Helical" evidence="1">
    <location>
        <begin position="48"/>
        <end position="70"/>
    </location>
</feature>
<reference evidence="3" key="1">
    <citation type="submission" date="2012-06" db="EMBL/GenBank/DDBJ databases">
        <title>The genome sequence of Coniosporium apollinis CBS 100218.</title>
        <authorList>
            <consortium name="The Broad Institute Genome Sequencing Platform"/>
            <person name="Cuomo C."/>
            <person name="Gorbushina A."/>
            <person name="Noack S."/>
            <person name="Walker B."/>
            <person name="Young S.K."/>
            <person name="Zeng Q."/>
            <person name="Gargeya S."/>
            <person name="Fitzgerald M."/>
            <person name="Haas B."/>
            <person name="Abouelleil A."/>
            <person name="Alvarado L."/>
            <person name="Arachchi H.M."/>
            <person name="Berlin A.M."/>
            <person name="Chapman S.B."/>
            <person name="Goldberg J."/>
            <person name="Griggs A."/>
            <person name="Gujja S."/>
            <person name="Hansen M."/>
            <person name="Howarth C."/>
            <person name="Imamovic A."/>
            <person name="Larimer J."/>
            <person name="McCowan C."/>
            <person name="Montmayeur A."/>
            <person name="Murphy C."/>
            <person name="Neiman D."/>
            <person name="Pearson M."/>
            <person name="Priest M."/>
            <person name="Roberts A."/>
            <person name="Saif S."/>
            <person name="Shea T."/>
            <person name="Sisk P."/>
            <person name="Sykes S."/>
            <person name="Wortman J."/>
            <person name="Nusbaum C."/>
            <person name="Birren B."/>
        </authorList>
    </citation>
    <scope>NUCLEOTIDE SEQUENCE [LARGE SCALE GENOMIC DNA]</scope>
    <source>
        <strain evidence="3">CBS 100218</strain>
    </source>
</reference>
<feature type="transmembrane region" description="Helical" evidence="1">
    <location>
        <begin position="90"/>
        <end position="109"/>
    </location>
</feature>
<dbReference type="AlphaFoldDB" id="R7YV48"/>
<dbReference type="OrthoDB" id="3692311at2759"/>
<dbReference type="Proteomes" id="UP000016924">
    <property type="component" value="Unassembled WGS sequence"/>
</dbReference>
<proteinExistence type="predicted"/>
<keyword evidence="3" id="KW-1185">Reference proteome</keyword>
<dbReference type="RefSeq" id="XP_007780981.1">
    <property type="nucleotide sequence ID" value="XM_007782791.1"/>
</dbReference>